<dbReference type="KEGG" id="osn:115221980"/>
<dbReference type="Pfam" id="PF00076">
    <property type="entry name" value="RRM_1"/>
    <property type="match status" value="1"/>
</dbReference>
<dbReference type="GO" id="GO:0003723">
    <property type="term" value="F:RNA binding"/>
    <property type="evidence" value="ECO:0007669"/>
    <property type="project" value="UniProtKB-UniRule"/>
</dbReference>
<evidence type="ECO:0000313" key="2">
    <source>
        <dbReference type="RefSeq" id="XP_029647938.1"/>
    </source>
</evidence>
<dbReference type="InterPro" id="IPR003954">
    <property type="entry name" value="RRM_euk-type"/>
</dbReference>
<proteinExistence type="predicted"/>
<name>A0A6P7TA96_9MOLL</name>
<dbReference type="Proteomes" id="UP000515154">
    <property type="component" value="Linkage group LG19"/>
</dbReference>
<dbReference type="InterPro" id="IPR000504">
    <property type="entry name" value="RRM_dom"/>
</dbReference>
<dbReference type="InterPro" id="IPR050441">
    <property type="entry name" value="RBM"/>
</dbReference>
<dbReference type="RefSeq" id="XP_029647938.1">
    <property type="nucleotide sequence ID" value="XM_029792078.2"/>
</dbReference>
<keyword evidence="1" id="KW-1185">Reference proteome</keyword>
<dbReference type="InterPro" id="IPR035979">
    <property type="entry name" value="RBD_domain_sf"/>
</dbReference>
<dbReference type="AlphaFoldDB" id="A0A6P7TA96"/>
<dbReference type="PROSITE" id="PS50102">
    <property type="entry name" value="RRM"/>
    <property type="match status" value="1"/>
</dbReference>
<evidence type="ECO:0000313" key="1">
    <source>
        <dbReference type="Proteomes" id="UP000515154"/>
    </source>
</evidence>
<dbReference type="Gene3D" id="3.30.70.330">
    <property type="match status" value="1"/>
</dbReference>
<accession>A0A6P7TA96</accession>
<reference evidence="2" key="1">
    <citation type="submission" date="2025-08" db="UniProtKB">
        <authorList>
            <consortium name="RefSeq"/>
        </authorList>
    </citation>
    <scope>IDENTIFICATION</scope>
</reference>
<dbReference type="PANTHER" id="PTHR48034">
    <property type="entry name" value="TRANSFORMER-2 SEX-DETERMINING PROTEIN-RELATED"/>
    <property type="match status" value="1"/>
</dbReference>
<dbReference type="InterPro" id="IPR012677">
    <property type="entry name" value="Nucleotide-bd_a/b_plait_sf"/>
</dbReference>
<sequence>MVEKDRPGKIFVGGLSPEVDEKLLENLFGKYGKIIEILIIRDKESRQSRGYAFVTFENPLDAEDAVKAVDGMELKGREIHCEQAILPQALERNRRGPPPSRGSRGRPSLLLRTAREKLSKARRGGFAGKPIRGRPIGSYDVFSSFRGGPPGRLRPSGRGGPPGHFSPPSLRGRGPPSPPIVSSRSMFRDSSRGPPISSRGPRDLSPRSGPPRRGIPRSMDSPPRRSSFDDDYNSPPYWEKSGRSDRLSMGVPERGPLRSRDFHPAPSPPREMRREYRSEREFREFSPRDFDRPSFREKISSRMVFSTNDGALRTADRGEYISSDRDLGSSRSSRDYISPRYDDLDREYSSRNFVSREHTSSTSRGSRSYGSSRESGRSFSSHNYDRGVDLSPREYDSYRSYGPRDTPNPNRGPPSRSYSSYGPSSSTHRSYISSSSRGGPSSSCGPPPSMSSRGPAPPISSRGPPLSSRGPPPMSSRGPPMSRRGSIGSDQRGEYSREVYPSGSRRPAPQDSRGPSAKRPRGADGPSRSGPPFRR</sequence>
<organism evidence="1 2">
    <name type="scientific">Octopus sinensis</name>
    <name type="common">East Asian common octopus</name>
    <dbReference type="NCBI Taxonomy" id="2607531"/>
    <lineage>
        <taxon>Eukaryota</taxon>
        <taxon>Metazoa</taxon>
        <taxon>Spiralia</taxon>
        <taxon>Lophotrochozoa</taxon>
        <taxon>Mollusca</taxon>
        <taxon>Cephalopoda</taxon>
        <taxon>Coleoidea</taxon>
        <taxon>Octopodiformes</taxon>
        <taxon>Octopoda</taxon>
        <taxon>Incirrata</taxon>
        <taxon>Octopodidae</taxon>
        <taxon>Octopus</taxon>
    </lineage>
</organism>
<gene>
    <name evidence="2" type="primary">LOC115221980</name>
</gene>
<dbReference type="SMART" id="SM00361">
    <property type="entry name" value="RRM_1"/>
    <property type="match status" value="1"/>
</dbReference>
<dbReference type="SUPFAM" id="SSF54928">
    <property type="entry name" value="RNA-binding domain, RBD"/>
    <property type="match status" value="1"/>
</dbReference>
<dbReference type="SMART" id="SM00360">
    <property type="entry name" value="RRM"/>
    <property type="match status" value="1"/>
</dbReference>
<protein>
    <submittedName>
        <fullName evidence="2">RNA-binding motif protein, X chromosome isoform X1</fullName>
    </submittedName>
</protein>